<reference evidence="8 9" key="1">
    <citation type="submission" date="2020-09" db="EMBL/GenBank/DDBJ databases">
        <title>Dyella sp. 7MK23 isolated from forest soil.</title>
        <authorList>
            <person name="Fu J."/>
        </authorList>
    </citation>
    <scope>NUCLEOTIDE SEQUENCE [LARGE SCALE GENOMIC DNA]</scope>
    <source>
        <strain evidence="8 9">7MK23</strain>
    </source>
</reference>
<keyword evidence="9" id="KW-1185">Reference proteome</keyword>
<keyword evidence="3 6" id="KW-0812">Transmembrane</keyword>
<feature type="transmembrane region" description="Helical" evidence="6">
    <location>
        <begin position="12"/>
        <end position="35"/>
    </location>
</feature>
<evidence type="ECO:0000313" key="8">
    <source>
        <dbReference type="EMBL" id="MBE1159145.1"/>
    </source>
</evidence>
<evidence type="ECO:0000256" key="5">
    <source>
        <dbReference type="ARBA" id="ARBA00023136"/>
    </source>
</evidence>
<gene>
    <name evidence="8" type="ORF">IGX34_02035</name>
</gene>
<dbReference type="PANTHER" id="PTHR38459:SF1">
    <property type="entry name" value="PROPHAGE BACTOPRENOL-LINKED GLUCOSE TRANSLOCASE HOMOLOG"/>
    <property type="match status" value="1"/>
</dbReference>
<comment type="similarity">
    <text evidence="2">Belongs to the GtrA family.</text>
</comment>
<protein>
    <submittedName>
        <fullName evidence="8">GtrA family protein</fullName>
    </submittedName>
</protein>
<dbReference type="Proteomes" id="UP000651010">
    <property type="component" value="Unassembled WGS sequence"/>
</dbReference>
<feature type="transmembrane region" description="Helical" evidence="6">
    <location>
        <begin position="41"/>
        <end position="58"/>
    </location>
</feature>
<evidence type="ECO:0000256" key="3">
    <source>
        <dbReference type="ARBA" id="ARBA00022692"/>
    </source>
</evidence>
<dbReference type="PROSITE" id="PS51257">
    <property type="entry name" value="PROKAR_LIPOPROTEIN"/>
    <property type="match status" value="1"/>
</dbReference>
<dbReference type="RefSeq" id="WP_192553989.1">
    <property type="nucleotide sequence ID" value="NZ_JACZZA010000001.1"/>
</dbReference>
<accession>A0ABR9G535</accession>
<dbReference type="EMBL" id="JACZZA010000001">
    <property type="protein sequence ID" value="MBE1159145.1"/>
    <property type="molecule type" value="Genomic_DNA"/>
</dbReference>
<keyword evidence="5 6" id="KW-0472">Membrane</keyword>
<organism evidence="8 9">
    <name type="scientific">Dyella acidiphila</name>
    <dbReference type="NCBI Taxonomy" id="2775866"/>
    <lineage>
        <taxon>Bacteria</taxon>
        <taxon>Pseudomonadati</taxon>
        <taxon>Pseudomonadota</taxon>
        <taxon>Gammaproteobacteria</taxon>
        <taxon>Lysobacterales</taxon>
        <taxon>Rhodanobacteraceae</taxon>
        <taxon>Dyella</taxon>
    </lineage>
</organism>
<proteinExistence type="inferred from homology"/>
<sequence length="129" mass="14146">MQQIYLKFLKYLATGLLNTAVGLTLIYSCMAIGLSDVASNAVGYAVGICVSFFVNNKWTFEQDRPTVAKFVRFVLVAGGAYAVNLWVMLTARDVLHIDHRLAQLFGVAAYTGVSFIGACIFVFRPKPAQ</sequence>
<dbReference type="PANTHER" id="PTHR38459">
    <property type="entry name" value="PROPHAGE BACTOPRENOL-LINKED GLUCOSE TRANSLOCASE HOMOLOG"/>
    <property type="match status" value="1"/>
</dbReference>
<evidence type="ECO:0000256" key="6">
    <source>
        <dbReference type="SAM" id="Phobius"/>
    </source>
</evidence>
<evidence type="ECO:0000313" key="9">
    <source>
        <dbReference type="Proteomes" id="UP000651010"/>
    </source>
</evidence>
<comment type="subcellular location">
    <subcellularLocation>
        <location evidence="1">Membrane</location>
        <topology evidence="1">Multi-pass membrane protein</topology>
    </subcellularLocation>
</comment>
<feature type="domain" description="GtrA/DPMS transmembrane" evidence="7">
    <location>
        <begin position="10"/>
        <end position="123"/>
    </location>
</feature>
<evidence type="ECO:0000256" key="1">
    <source>
        <dbReference type="ARBA" id="ARBA00004141"/>
    </source>
</evidence>
<dbReference type="InterPro" id="IPR007267">
    <property type="entry name" value="GtrA_DPMS_TM"/>
</dbReference>
<feature type="transmembrane region" description="Helical" evidence="6">
    <location>
        <begin position="101"/>
        <end position="123"/>
    </location>
</feature>
<name>A0ABR9G535_9GAMM</name>
<evidence type="ECO:0000256" key="4">
    <source>
        <dbReference type="ARBA" id="ARBA00022989"/>
    </source>
</evidence>
<dbReference type="Pfam" id="PF04138">
    <property type="entry name" value="GtrA_DPMS_TM"/>
    <property type="match status" value="1"/>
</dbReference>
<feature type="transmembrane region" description="Helical" evidence="6">
    <location>
        <begin position="70"/>
        <end position="89"/>
    </location>
</feature>
<evidence type="ECO:0000256" key="2">
    <source>
        <dbReference type="ARBA" id="ARBA00009399"/>
    </source>
</evidence>
<evidence type="ECO:0000259" key="7">
    <source>
        <dbReference type="Pfam" id="PF04138"/>
    </source>
</evidence>
<comment type="caution">
    <text evidence="8">The sequence shown here is derived from an EMBL/GenBank/DDBJ whole genome shotgun (WGS) entry which is preliminary data.</text>
</comment>
<dbReference type="InterPro" id="IPR051401">
    <property type="entry name" value="GtrA_CellWall_Glycosyl"/>
</dbReference>
<keyword evidence="4 6" id="KW-1133">Transmembrane helix</keyword>